<reference evidence="2 3" key="1">
    <citation type="submission" date="2016-10" db="EMBL/GenBank/DDBJ databases">
        <authorList>
            <person name="Cai Z."/>
        </authorList>
    </citation>
    <scope>NUCLEOTIDE SEQUENCE [LARGE SCALE GENOMIC DNA]</scope>
</reference>
<evidence type="ECO:0000256" key="1">
    <source>
        <dbReference type="SAM" id="MobiDB-lite"/>
    </source>
</evidence>
<sequence>MDDGMSVHFADSAGGASLALTAGASQSRQVQSAELPVPAAFAEVAEANEETKSVNRLDIYKAIGVGGAVSVLAGVLAHEWFGGARATPEQVALVLNGYGPVCVSGDGDAAAEAAAAQEQTADTAAGGTAGAEQHRAPSQSGDGSAGSIDATGERQAPGSRAPSAAAERRQPGWQASMDGSMQCSGGGMPSAPGWVTPGGAQPAGRLSIASVGDGSMAVRGAQEADGGR</sequence>
<protein>
    <submittedName>
        <fullName evidence="2">Uncharacterized protein</fullName>
    </submittedName>
</protein>
<organism evidence="2 3">
    <name type="scientific">Tetradesmus obliquus</name>
    <name type="common">Green alga</name>
    <name type="synonym">Acutodesmus obliquus</name>
    <dbReference type="NCBI Taxonomy" id="3088"/>
    <lineage>
        <taxon>Eukaryota</taxon>
        <taxon>Viridiplantae</taxon>
        <taxon>Chlorophyta</taxon>
        <taxon>core chlorophytes</taxon>
        <taxon>Chlorophyceae</taxon>
        <taxon>CS clade</taxon>
        <taxon>Sphaeropleales</taxon>
        <taxon>Scenedesmaceae</taxon>
        <taxon>Tetradesmus</taxon>
    </lineage>
</organism>
<gene>
    <name evidence="2" type="ORF">BQ4739_LOCUS19432</name>
</gene>
<keyword evidence="3" id="KW-1185">Reference proteome</keyword>
<dbReference type="Proteomes" id="UP000256970">
    <property type="component" value="Unassembled WGS sequence"/>
</dbReference>
<proteinExistence type="predicted"/>
<feature type="compositionally biased region" description="Low complexity" evidence="1">
    <location>
        <begin position="113"/>
        <end position="126"/>
    </location>
</feature>
<accession>A0A383WNX4</accession>
<evidence type="ECO:0000313" key="3">
    <source>
        <dbReference type="Proteomes" id="UP000256970"/>
    </source>
</evidence>
<evidence type="ECO:0000313" key="2">
    <source>
        <dbReference type="EMBL" id="SZX79145.1"/>
    </source>
</evidence>
<feature type="region of interest" description="Disordered" evidence="1">
    <location>
        <begin position="113"/>
        <end position="228"/>
    </location>
</feature>
<dbReference type="AlphaFoldDB" id="A0A383WNX4"/>
<name>A0A383WNX4_TETOB</name>
<dbReference type="EMBL" id="FNXT01001356">
    <property type="protein sequence ID" value="SZX79145.1"/>
    <property type="molecule type" value="Genomic_DNA"/>
</dbReference>